<dbReference type="RefSeq" id="WP_109811902.1">
    <property type="nucleotide sequence ID" value="NZ_QGKU01000037.1"/>
</dbReference>
<organism evidence="2 3">
    <name type="scientific">Meridianimarinicoccus roseus</name>
    <dbReference type="NCBI Taxonomy" id="2072018"/>
    <lineage>
        <taxon>Bacteria</taxon>
        <taxon>Pseudomonadati</taxon>
        <taxon>Pseudomonadota</taxon>
        <taxon>Alphaproteobacteria</taxon>
        <taxon>Rhodobacterales</taxon>
        <taxon>Paracoccaceae</taxon>
        <taxon>Meridianimarinicoccus</taxon>
    </lineage>
</organism>
<sequence>MLNSKFILATIFSLCTLATQSHAINVNSNFAVGGPDIAVGEQVTIRYTTENFPEFMGADLFFSFDDTVLSFDSAAFGDFFLTSVSDPPAIGPLAVPSSSSPGVVTKMVMFSRFFSGNVSGDVFLFDLNFTGVGAGTSAILMSESPTAPFATMAGPLSETVTFSQPSVTVSAAPGVIPLPASAVMLLGALAATAATRRTAREKTAA</sequence>
<gene>
    <name evidence="2" type="ORF">DKT77_11765</name>
</gene>
<proteinExistence type="predicted"/>
<protein>
    <recommendedName>
        <fullName evidence="4">Cohesin domain-containing protein</fullName>
    </recommendedName>
</protein>
<name>A0A2V2LH04_9RHOB</name>
<dbReference type="Proteomes" id="UP000245680">
    <property type="component" value="Unassembled WGS sequence"/>
</dbReference>
<dbReference type="SUPFAM" id="SSF49384">
    <property type="entry name" value="Carbohydrate-binding domain"/>
    <property type="match status" value="1"/>
</dbReference>
<dbReference type="EMBL" id="QGKU01000037">
    <property type="protein sequence ID" value="PWR02437.1"/>
    <property type="molecule type" value="Genomic_DNA"/>
</dbReference>
<dbReference type="GO" id="GO:0030246">
    <property type="term" value="F:carbohydrate binding"/>
    <property type="evidence" value="ECO:0007669"/>
    <property type="project" value="InterPro"/>
</dbReference>
<accession>A0A2V2LH04</accession>
<keyword evidence="3" id="KW-1185">Reference proteome</keyword>
<evidence type="ECO:0000313" key="3">
    <source>
        <dbReference type="Proteomes" id="UP000245680"/>
    </source>
</evidence>
<dbReference type="CDD" id="cd08547">
    <property type="entry name" value="Type_II_cohesin"/>
    <property type="match status" value="1"/>
</dbReference>
<keyword evidence="1" id="KW-0732">Signal</keyword>
<feature type="signal peptide" evidence="1">
    <location>
        <begin position="1"/>
        <end position="23"/>
    </location>
</feature>
<reference evidence="2 3" key="1">
    <citation type="submission" date="2018-05" db="EMBL/GenBank/DDBJ databases">
        <title>Rhodobacteraceae gen. nov., sp. nov. isolated from sea water.</title>
        <authorList>
            <person name="Ren Y."/>
        </authorList>
    </citation>
    <scope>NUCLEOTIDE SEQUENCE [LARGE SCALE GENOMIC DNA]</scope>
    <source>
        <strain evidence="2 3">TG-679</strain>
    </source>
</reference>
<comment type="caution">
    <text evidence="2">The sequence shown here is derived from an EMBL/GenBank/DDBJ whole genome shotgun (WGS) entry which is preliminary data.</text>
</comment>
<evidence type="ECO:0000256" key="1">
    <source>
        <dbReference type="SAM" id="SignalP"/>
    </source>
</evidence>
<dbReference type="NCBIfam" id="TIGR03370">
    <property type="entry name" value="VPLPA-CTERM"/>
    <property type="match status" value="1"/>
</dbReference>
<feature type="chain" id="PRO_5016000811" description="Cohesin domain-containing protein" evidence="1">
    <location>
        <begin position="24"/>
        <end position="205"/>
    </location>
</feature>
<dbReference type="InterPro" id="IPR008965">
    <property type="entry name" value="CBM2/CBM3_carb-bd_dom_sf"/>
</dbReference>
<dbReference type="InterPro" id="IPR022472">
    <property type="entry name" value="VPLPA-CTERM"/>
</dbReference>
<dbReference type="Gene3D" id="2.60.40.680">
    <property type="match status" value="1"/>
</dbReference>
<evidence type="ECO:0000313" key="2">
    <source>
        <dbReference type="EMBL" id="PWR02437.1"/>
    </source>
</evidence>
<evidence type="ECO:0008006" key="4">
    <source>
        <dbReference type="Google" id="ProtNLM"/>
    </source>
</evidence>
<dbReference type="AlphaFoldDB" id="A0A2V2LH04"/>